<dbReference type="Gene3D" id="1.20.1250.20">
    <property type="entry name" value="MFS general substrate transporter like domains"/>
    <property type="match status" value="1"/>
</dbReference>
<comment type="similarity">
    <text evidence="2">Belongs to the SLC43A transporter (TC 2.A.1.44) family.</text>
</comment>
<keyword evidence="3" id="KW-0813">Transport</keyword>
<keyword evidence="6 7" id="KW-0472">Membrane</keyword>
<evidence type="ECO:0000256" key="6">
    <source>
        <dbReference type="ARBA" id="ARBA00023136"/>
    </source>
</evidence>
<dbReference type="PANTHER" id="PTHR20772:SF2">
    <property type="entry name" value="PROTEIN FMP42"/>
    <property type="match status" value="1"/>
</dbReference>
<feature type="transmembrane region" description="Helical" evidence="7">
    <location>
        <begin position="129"/>
        <end position="147"/>
    </location>
</feature>
<evidence type="ECO:0000256" key="4">
    <source>
        <dbReference type="ARBA" id="ARBA00022692"/>
    </source>
</evidence>
<keyword evidence="4 7" id="KW-0812">Transmembrane</keyword>
<comment type="subcellular location">
    <subcellularLocation>
        <location evidence="1">Membrane</location>
        <topology evidence="1">Multi-pass membrane protein</topology>
    </subcellularLocation>
</comment>
<dbReference type="PANTHER" id="PTHR20772">
    <property type="entry name" value="PROTEIN FMP42"/>
    <property type="match status" value="1"/>
</dbReference>
<feature type="transmembrane region" description="Helical" evidence="7">
    <location>
        <begin position="311"/>
        <end position="331"/>
    </location>
</feature>
<feature type="transmembrane region" description="Helical" evidence="7">
    <location>
        <begin position="473"/>
        <end position="491"/>
    </location>
</feature>
<comment type="caution">
    <text evidence="8">The sequence shown here is derived from an EMBL/GenBank/DDBJ whole genome shotgun (WGS) entry which is preliminary data.</text>
</comment>
<evidence type="ECO:0000256" key="5">
    <source>
        <dbReference type="ARBA" id="ARBA00022989"/>
    </source>
</evidence>
<dbReference type="InterPro" id="IPR036259">
    <property type="entry name" value="MFS_trans_sf"/>
</dbReference>
<evidence type="ECO:0000256" key="2">
    <source>
        <dbReference type="ARBA" id="ARBA00006595"/>
    </source>
</evidence>
<feature type="transmembrane region" description="Helical" evidence="7">
    <location>
        <begin position="75"/>
        <end position="93"/>
    </location>
</feature>
<feature type="transmembrane region" description="Helical" evidence="7">
    <location>
        <begin position="430"/>
        <end position="453"/>
    </location>
</feature>
<dbReference type="GO" id="GO:0000329">
    <property type="term" value="C:fungal-type vacuole membrane"/>
    <property type="evidence" value="ECO:0007669"/>
    <property type="project" value="TreeGrafter"/>
</dbReference>
<evidence type="ECO:0000256" key="1">
    <source>
        <dbReference type="ARBA" id="ARBA00004141"/>
    </source>
</evidence>
<keyword evidence="5 7" id="KW-1133">Transmembrane helix</keyword>
<dbReference type="AlphaFoldDB" id="A0A0A8L4H5"/>
<evidence type="ECO:0000256" key="7">
    <source>
        <dbReference type="SAM" id="Phobius"/>
    </source>
</evidence>
<dbReference type="InterPro" id="IPR052599">
    <property type="entry name" value="SLC43A_AATransporter"/>
</dbReference>
<feature type="transmembrane region" description="Helical" evidence="7">
    <location>
        <begin position="100"/>
        <end position="117"/>
    </location>
</feature>
<feature type="transmembrane region" description="Helical" evidence="7">
    <location>
        <begin position="381"/>
        <end position="399"/>
    </location>
</feature>
<feature type="transmembrane region" description="Helical" evidence="7">
    <location>
        <begin position="351"/>
        <end position="374"/>
    </location>
</feature>
<evidence type="ECO:0000313" key="9">
    <source>
        <dbReference type="Proteomes" id="UP000031516"/>
    </source>
</evidence>
<keyword evidence="9" id="KW-1185">Reference proteome</keyword>
<sequence length="515" mass="57030">MAVAIASYFNIRIVQVVCAVIWCLLSAGIIFGFAALKPVLIDQHVYEDLCYIKVLEDSVVELPCTAQDLKLNKMFAIGAVVTNIIALPVGWVLDHYGPRVCGIIGSFFLFAGSFVYITAKQISLFDPYLIGYIFLAIGGPFVFISSFQLANTFPKYSGSILAVITGAFDSSSALFLFYRIYYQNVNSDLKLKRFFSIYLIVPAFIVLCQLFIMPSKSYKTLGAVHKLEVEGLDEDGNLPEGQDSCALIPDENECSSLLSGNAPQIQPVLSHSSRRKSTVLESYVEARLEKKTRGIFGVLHNESAANQIKSYWFILMQLFTIVTMLRINYFVATVRSQEEYLLGDPQLAAQMNSIFDVALPLGGVLSIPIIGIILDKMETYSVLLLISGLSVLIGILGLIPSFYPNLFSIMILVAFRPFYYTVVSDYCSKIFGFETFGTVYGLMICVSGCLNLFQTYLDKLTHTTFKMNPTPVNAILLATSTLISVALLGYIKTQSNRRAKLIDDALKSPSIYNST</sequence>
<dbReference type="SUPFAM" id="SSF103473">
    <property type="entry name" value="MFS general substrate transporter"/>
    <property type="match status" value="1"/>
</dbReference>
<gene>
    <name evidence="8" type="ORF">KLDO_g1345</name>
</gene>
<dbReference type="Proteomes" id="UP000031516">
    <property type="component" value="Unassembled WGS sequence"/>
</dbReference>
<organism evidence="8 9">
    <name type="scientific">Kluyveromyces dobzhanskii CBS 2104</name>
    <dbReference type="NCBI Taxonomy" id="1427455"/>
    <lineage>
        <taxon>Eukaryota</taxon>
        <taxon>Fungi</taxon>
        <taxon>Dikarya</taxon>
        <taxon>Ascomycota</taxon>
        <taxon>Saccharomycotina</taxon>
        <taxon>Saccharomycetes</taxon>
        <taxon>Saccharomycetales</taxon>
        <taxon>Saccharomycetaceae</taxon>
        <taxon>Kluyveromyces</taxon>
    </lineage>
</organism>
<feature type="transmembrane region" description="Helical" evidence="7">
    <location>
        <begin position="12"/>
        <end position="36"/>
    </location>
</feature>
<name>A0A0A8L4H5_9SACH</name>
<feature type="transmembrane region" description="Helical" evidence="7">
    <location>
        <begin position="194"/>
        <end position="212"/>
    </location>
</feature>
<feature type="transmembrane region" description="Helical" evidence="7">
    <location>
        <begin position="405"/>
        <end position="423"/>
    </location>
</feature>
<accession>A0A0A8L4H5</accession>
<protein>
    <submittedName>
        <fullName evidence="8">WGS project CCBQ000000000 data, contig 00099</fullName>
    </submittedName>
</protein>
<proteinExistence type="inferred from homology"/>
<dbReference type="EMBL" id="CCBQ010000019">
    <property type="protein sequence ID" value="CDO93039.1"/>
    <property type="molecule type" value="Genomic_DNA"/>
</dbReference>
<feature type="transmembrane region" description="Helical" evidence="7">
    <location>
        <begin position="159"/>
        <end position="182"/>
    </location>
</feature>
<reference evidence="8 9" key="1">
    <citation type="submission" date="2014-03" db="EMBL/GenBank/DDBJ databases">
        <title>The genome of Kluyveromyces dobzhanskii.</title>
        <authorList>
            <person name="Nystedt B."/>
            <person name="Astrom S."/>
        </authorList>
    </citation>
    <scope>NUCLEOTIDE SEQUENCE [LARGE SCALE GENOMIC DNA]</scope>
    <source>
        <strain evidence="8 9">CBS 2104</strain>
    </source>
</reference>
<evidence type="ECO:0000256" key="3">
    <source>
        <dbReference type="ARBA" id="ARBA00022448"/>
    </source>
</evidence>
<evidence type="ECO:0000313" key="8">
    <source>
        <dbReference type="EMBL" id="CDO93039.1"/>
    </source>
</evidence>
<dbReference type="OrthoDB" id="330047at2759"/>